<dbReference type="Gene3D" id="1.10.10.10">
    <property type="entry name" value="Winged helix-like DNA-binding domain superfamily/Winged helix DNA-binding domain"/>
    <property type="match status" value="1"/>
</dbReference>
<feature type="binding site" evidence="1">
    <location>
        <position position="143"/>
    </location>
    <ligand>
        <name>Ni(2+)</name>
        <dbReference type="ChEBI" id="CHEBI:49786"/>
    </ligand>
</feature>
<feature type="binding site" evidence="1">
    <location>
        <position position="76"/>
    </location>
    <ligand>
        <name>Ni(2+)</name>
        <dbReference type="ChEBI" id="CHEBI:49786"/>
    </ligand>
</feature>
<dbReference type="InterPro" id="IPR013196">
    <property type="entry name" value="HTH_11"/>
</dbReference>
<dbReference type="InterPro" id="IPR036388">
    <property type="entry name" value="WH-like_DNA-bd_sf"/>
</dbReference>
<dbReference type="SUPFAM" id="SSF46785">
    <property type="entry name" value="Winged helix' DNA-binding domain"/>
    <property type="match status" value="1"/>
</dbReference>
<evidence type="ECO:0000259" key="3">
    <source>
        <dbReference type="Pfam" id="PF08279"/>
    </source>
</evidence>
<dbReference type="Pfam" id="PF02829">
    <property type="entry name" value="3H"/>
    <property type="match status" value="1"/>
</dbReference>
<feature type="binding site" evidence="1">
    <location>
        <position position="84"/>
    </location>
    <ligand>
        <name>Ni(2+)</name>
        <dbReference type="ChEBI" id="CHEBI:49786"/>
    </ligand>
</feature>
<dbReference type="Gene3D" id="3.30.1340.20">
    <property type="entry name" value="3H domain"/>
    <property type="match status" value="1"/>
</dbReference>
<dbReference type="Pfam" id="PF08279">
    <property type="entry name" value="HTH_11"/>
    <property type="match status" value="1"/>
</dbReference>
<dbReference type="InterPro" id="IPR026043">
    <property type="entry name" value="NadR"/>
</dbReference>
<dbReference type="PANTHER" id="PTHR40068:SF1">
    <property type="entry name" value="TRANSCRIPTION REPRESSOR NIAR-RELATED"/>
    <property type="match status" value="1"/>
</dbReference>
<evidence type="ECO:0000256" key="1">
    <source>
        <dbReference type="PIRSR" id="PIRSR037847-1"/>
    </source>
</evidence>
<feature type="domain" description="3H" evidence="2">
    <location>
        <begin position="74"/>
        <end position="168"/>
    </location>
</feature>
<dbReference type="PIRSF" id="PIRSF037847">
    <property type="entry name" value="NiaR"/>
    <property type="match status" value="1"/>
</dbReference>
<protein>
    <submittedName>
        <fullName evidence="4">Transcription repressor NadR</fullName>
    </submittedName>
</protein>
<dbReference type="SUPFAM" id="SSF75500">
    <property type="entry name" value="Putative transcriptional regulator TM1602, C-terminal domain"/>
    <property type="match status" value="1"/>
</dbReference>
<gene>
    <name evidence="4" type="ORF">H9831_07585</name>
</gene>
<feature type="domain" description="Helix-turn-helix type 11" evidence="3">
    <location>
        <begin position="6"/>
        <end position="58"/>
    </location>
</feature>
<evidence type="ECO:0000259" key="2">
    <source>
        <dbReference type="Pfam" id="PF02829"/>
    </source>
</evidence>
<keyword evidence="1" id="KW-0479">Metal-binding</keyword>
<proteinExistence type="predicted"/>
<accession>A0A9D2C701</accession>
<dbReference type="InterPro" id="IPR035922">
    <property type="entry name" value="3H_dom_sf"/>
</dbReference>
<organism evidence="4 5">
    <name type="scientific">Candidatus Eisenbergiella pullistercoris</name>
    <dbReference type="NCBI Taxonomy" id="2838555"/>
    <lineage>
        <taxon>Bacteria</taxon>
        <taxon>Bacillati</taxon>
        <taxon>Bacillota</taxon>
        <taxon>Clostridia</taxon>
        <taxon>Lachnospirales</taxon>
        <taxon>Lachnospiraceae</taxon>
        <taxon>Eisenbergiella</taxon>
    </lineage>
</organism>
<name>A0A9D2C701_9FIRM</name>
<dbReference type="AlphaFoldDB" id="A0A9D2C701"/>
<reference evidence="4" key="2">
    <citation type="submission" date="2021-04" db="EMBL/GenBank/DDBJ databases">
        <authorList>
            <person name="Gilroy R."/>
        </authorList>
    </citation>
    <scope>NUCLEOTIDE SEQUENCE</scope>
    <source>
        <strain evidence="4">ChiSxjej3B15-24422</strain>
    </source>
</reference>
<reference evidence="4" key="1">
    <citation type="journal article" date="2021" name="PeerJ">
        <title>Extensive microbial diversity within the chicken gut microbiome revealed by metagenomics and culture.</title>
        <authorList>
            <person name="Gilroy R."/>
            <person name="Ravi A."/>
            <person name="Getino M."/>
            <person name="Pursley I."/>
            <person name="Horton D.L."/>
            <person name="Alikhan N.F."/>
            <person name="Baker D."/>
            <person name="Gharbi K."/>
            <person name="Hall N."/>
            <person name="Watson M."/>
            <person name="Adriaenssens E.M."/>
            <person name="Foster-Nyarko E."/>
            <person name="Jarju S."/>
            <person name="Secka A."/>
            <person name="Antonio M."/>
            <person name="Oren A."/>
            <person name="Chaudhuri R.R."/>
            <person name="La Ragione R."/>
            <person name="Hildebrand F."/>
            <person name="Pallen M.J."/>
        </authorList>
    </citation>
    <scope>NUCLEOTIDE SEQUENCE</scope>
    <source>
        <strain evidence="4">ChiSxjej3B15-24422</strain>
    </source>
</reference>
<comment type="caution">
    <text evidence="4">The sequence shown here is derived from an EMBL/GenBank/DDBJ whole genome shotgun (WGS) entry which is preliminary data.</text>
</comment>
<dbReference type="EMBL" id="DXDD01000095">
    <property type="protein sequence ID" value="HIY60520.1"/>
    <property type="molecule type" value="Genomic_DNA"/>
</dbReference>
<evidence type="ECO:0000313" key="4">
    <source>
        <dbReference type="EMBL" id="HIY60520.1"/>
    </source>
</evidence>
<feature type="binding site" evidence="1">
    <location>
        <position position="145"/>
    </location>
    <ligand>
        <name>Ni(2+)</name>
        <dbReference type="ChEBI" id="CHEBI:49786"/>
    </ligand>
</feature>
<keyword evidence="1" id="KW-0533">Nickel</keyword>
<evidence type="ECO:0000313" key="5">
    <source>
        <dbReference type="Proteomes" id="UP000824007"/>
    </source>
</evidence>
<dbReference type="InterPro" id="IPR036390">
    <property type="entry name" value="WH_DNA-bd_sf"/>
</dbReference>
<dbReference type="InterPro" id="IPR004173">
    <property type="entry name" value="3H_domain"/>
</dbReference>
<dbReference type="Proteomes" id="UP000824007">
    <property type="component" value="Unassembled WGS sequence"/>
</dbReference>
<dbReference type="GO" id="GO:0046872">
    <property type="term" value="F:metal ion binding"/>
    <property type="evidence" value="ECO:0007669"/>
    <property type="project" value="UniProtKB-KW"/>
</dbReference>
<sequence length="172" mass="19171">MDGQTRREKLLKMLKESETPLSGSALAKKLGVSRQIIVSDIALLRAGKQEILSTARGYLLYCPPVPRCTRCFPVSHTDEQMEDELNAIVDLGGRVLDVLIPHPVYGTIRADLGLSCRQDVAAFLERFRACRTRPLCTLTDGVHYHTVEAADEKTLDAIEQALFCKKYLLSPQ</sequence>
<dbReference type="PANTHER" id="PTHR40068">
    <property type="entry name" value="TRANSCRIPTION REPRESSOR NIAR-RELATED"/>
    <property type="match status" value="1"/>
</dbReference>